<dbReference type="PANTHER" id="PTHR47449">
    <property type="entry name" value="GLYCEROPHOSPHODIESTER PHOSPHODIESTERASE GDPD4"/>
    <property type="match status" value="1"/>
</dbReference>
<evidence type="ECO:0000259" key="5">
    <source>
        <dbReference type="PROSITE" id="PS51704"/>
    </source>
</evidence>
<protein>
    <recommendedName>
        <fullName evidence="1">glycerophosphodiester phosphodiesterase</fullName>
        <ecNumber evidence="1">3.1.4.46</ecNumber>
    </recommendedName>
</protein>
<evidence type="ECO:0000313" key="6">
    <source>
        <dbReference type="EMBL" id="KAL1542741.1"/>
    </source>
</evidence>
<keyword evidence="4" id="KW-0472">Membrane</keyword>
<dbReference type="AlphaFoldDB" id="A0ABD1GIF3"/>
<keyword evidence="2" id="KW-0319">Glycerol metabolism</keyword>
<dbReference type="InterPro" id="IPR030395">
    <property type="entry name" value="GP_PDE_dom"/>
</dbReference>
<dbReference type="EC" id="3.1.4.46" evidence="1"/>
<evidence type="ECO:0000256" key="2">
    <source>
        <dbReference type="ARBA" id="ARBA00022798"/>
    </source>
</evidence>
<feature type="transmembrane region" description="Helical" evidence="4">
    <location>
        <begin position="36"/>
        <end position="57"/>
    </location>
</feature>
<name>A0ABD1GIF3_SALDI</name>
<dbReference type="InterPro" id="IPR017946">
    <property type="entry name" value="PLC-like_Pdiesterase_TIM-brl"/>
</dbReference>
<sequence length="335" mass="37709">MAALISRWDRQQQRLRVQRGTIFPRKLGLFSSRKKLFRLLLISLAIVAIVPPLYFHFSLRSFRQMQLRKCSWMSSPPLVCAHGGDSTKAFPNTMDAYRIALSSQADCIEIDVSRSSDGILLALHDRELQRLSGNTSSKVGYLSRKEIADLGSEHHQSLKFSDLNIPTIEEALRLVSGSVKQVILDVKVGPPLHEKGLGKDILSVVERTNCKNCLVWAKSDSLARELIRLSNDTTVGYIVMMDPSSGTRMPVLRMRGAGVVGVYHPLIDEKLVKILHGTCRRKKKVFAWTVDEESSMQKILLERVDAVITGNPSLLLQVMQDRRKQCFEEGFSFTS</sequence>
<dbReference type="Proteomes" id="UP001567538">
    <property type="component" value="Unassembled WGS sequence"/>
</dbReference>
<comment type="caution">
    <text evidence="6">The sequence shown here is derived from an EMBL/GenBank/DDBJ whole genome shotgun (WGS) entry which is preliminary data.</text>
</comment>
<proteinExistence type="predicted"/>
<keyword evidence="4" id="KW-1133">Transmembrane helix</keyword>
<keyword evidence="4" id="KW-0812">Transmembrane</keyword>
<dbReference type="PANTHER" id="PTHR47449:SF2">
    <property type="entry name" value="GLYCEROPHOSPHODIESTER PHOSPHODIESTERASE GDPD4"/>
    <property type="match status" value="1"/>
</dbReference>
<feature type="domain" description="GP-PDE" evidence="5">
    <location>
        <begin position="77"/>
        <end position="319"/>
    </location>
</feature>
<gene>
    <name evidence="6" type="ORF">AAHA92_19789</name>
</gene>
<dbReference type="Gene3D" id="3.20.20.190">
    <property type="entry name" value="Phosphatidylinositol (PI) phosphodiesterase"/>
    <property type="match status" value="1"/>
</dbReference>
<keyword evidence="7" id="KW-1185">Reference proteome</keyword>
<organism evidence="6 7">
    <name type="scientific">Salvia divinorum</name>
    <name type="common">Maria pastora</name>
    <name type="synonym">Diviner's sage</name>
    <dbReference type="NCBI Taxonomy" id="28513"/>
    <lineage>
        <taxon>Eukaryota</taxon>
        <taxon>Viridiplantae</taxon>
        <taxon>Streptophyta</taxon>
        <taxon>Embryophyta</taxon>
        <taxon>Tracheophyta</taxon>
        <taxon>Spermatophyta</taxon>
        <taxon>Magnoliopsida</taxon>
        <taxon>eudicotyledons</taxon>
        <taxon>Gunneridae</taxon>
        <taxon>Pentapetalae</taxon>
        <taxon>asterids</taxon>
        <taxon>lamiids</taxon>
        <taxon>Lamiales</taxon>
        <taxon>Lamiaceae</taxon>
        <taxon>Nepetoideae</taxon>
        <taxon>Mentheae</taxon>
        <taxon>Salviinae</taxon>
        <taxon>Salvia</taxon>
        <taxon>Salvia subgen. Calosphace</taxon>
    </lineage>
</organism>
<dbReference type="GO" id="GO:0006071">
    <property type="term" value="P:glycerol metabolic process"/>
    <property type="evidence" value="ECO:0007669"/>
    <property type="project" value="UniProtKB-KW"/>
</dbReference>
<dbReference type="Pfam" id="PF03009">
    <property type="entry name" value="GDPD"/>
    <property type="match status" value="1"/>
</dbReference>
<evidence type="ECO:0000256" key="1">
    <source>
        <dbReference type="ARBA" id="ARBA00012247"/>
    </source>
</evidence>
<evidence type="ECO:0000256" key="3">
    <source>
        <dbReference type="ARBA" id="ARBA00047512"/>
    </source>
</evidence>
<evidence type="ECO:0000313" key="7">
    <source>
        <dbReference type="Proteomes" id="UP001567538"/>
    </source>
</evidence>
<dbReference type="EMBL" id="JBEAFC010000008">
    <property type="protein sequence ID" value="KAL1542741.1"/>
    <property type="molecule type" value="Genomic_DNA"/>
</dbReference>
<dbReference type="GO" id="GO:0008889">
    <property type="term" value="F:glycerophosphodiester phosphodiesterase activity"/>
    <property type="evidence" value="ECO:0007669"/>
    <property type="project" value="UniProtKB-EC"/>
</dbReference>
<reference evidence="6 7" key="1">
    <citation type="submission" date="2024-06" db="EMBL/GenBank/DDBJ databases">
        <title>A chromosome level genome sequence of Diviner's sage (Salvia divinorum).</title>
        <authorList>
            <person name="Ford S.A."/>
            <person name="Ro D.-K."/>
            <person name="Ness R.W."/>
            <person name="Phillips M.A."/>
        </authorList>
    </citation>
    <scope>NUCLEOTIDE SEQUENCE [LARGE SCALE GENOMIC DNA]</scope>
    <source>
        <strain evidence="6">SAF-2024a</strain>
        <tissue evidence="6">Leaf</tissue>
    </source>
</reference>
<dbReference type="PROSITE" id="PS51704">
    <property type="entry name" value="GP_PDE"/>
    <property type="match status" value="1"/>
</dbReference>
<dbReference type="SUPFAM" id="SSF51695">
    <property type="entry name" value="PLC-like phosphodiesterases"/>
    <property type="match status" value="1"/>
</dbReference>
<evidence type="ECO:0000256" key="4">
    <source>
        <dbReference type="SAM" id="Phobius"/>
    </source>
</evidence>
<dbReference type="CDD" id="cd08556">
    <property type="entry name" value="GDPD"/>
    <property type="match status" value="1"/>
</dbReference>
<comment type="catalytic activity">
    <reaction evidence="3">
        <text>a sn-glycero-3-phosphodiester + H2O = an alcohol + sn-glycerol 3-phosphate + H(+)</text>
        <dbReference type="Rhea" id="RHEA:12969"/>
        <dbReference type="ChEBI" id="CHEBI:15377"/>
        <dbReference type="ChEBI" id="CHEBI:15378"/>
        <dbReference type="ChEBI" id="CHEBI:30879"/>
        <dbReference type="ChEBI" id="CHEBI:57597"/>
        <dbReference type="ChEBI" id="CHEBI:83408"/>
        <dbReference type="EC" id="3.1.4.46"/>
    </reaction>
</comment>
<accession>A0ABD1GIF3</accession>
<dbReference type="InterPro" id="IPR044236">
    <property type="entry name" value="GDPD4"/>
</dbReference>